<dbReference type="AlphaFoldDB" id="A0A2I0UN21"/>
<dbReference type="EMBL" id="KZ505678">
    <property type="protein sequence ID" value="PKU47449.1"/>
    <property type="molecule type" value="Genomic_DNA"/>
</dbReference>
<organism evidence="2 3">
    <name type="scientific">Limosa lapponica baueri</name>
    <dbReference type="NCBI Taxonomy" id="1758121"/>
    <lineage>
        <taxon>Eukaryota</taxon>
        <taxon>Metazoa</taxon>
        <taxon>Chordata</taxon>
        <taxon>Craniata</taxon>
        <taxon>Vertebrata</taxon>
        <taxon>Euteleostomi</taxon>
        <taxon>Archelosauria</taxon>
        <taxon>Archosauria</taxon>
        <taxon>Dinosauria</taxon>
        <taxon>Saurischia</taxon>
        <taxon>Theropoda</taxon>
        <taxon>Coelurosauria</taxon>
        <taxon>Aves</taxon>
        <taxon>Neognathae</taxon>
        <taxon>Neoaves</taxon>
        <taxon>Charadriiformes</taxon>
        <taxon>Scolopacidae</taxon>
        <taxon>Limosa</taxon>
    </lineage>
</organism>
<evidence type="ECO:0000313" key="2">
    <source>
        <dbReference type="EMBL" id="PKU47449.1"/>
    </source>
</evidence>
<evidence type="ECO:0000313" key="3">
    <source>
        <dbReference type="Proteomes" id="UP000233556"/>
    </source>
</evidence>
<name>A0A2I0UN21_LIMLA</name>
<dbReference type="Proteomes" id="UP000233556">
    <property type="component" value="Unassembled WGS sequence"/>
</dbReference>
<reference evidence="3" key="2">
    <citation type="submission" date="2017-12" db="EMBL/GenBank/DDBJ databases">
        <title>Genome sequence of the Bar-tailed Godwit (Limosa lapponica baueri).</title>
        <authorList>
            <person name="Lima N.C.B."/>
            <person name="Parody-Merino A.M."/>
            <person name="Battley P.F."/>
            <person name="Fidler A.E."/>
            <person name="Prosdocimi F."/>
        </authorList>
    </citation>
    <scope>NUCLEOTIDE SEQUENCE [LARGE SCALE GENOMIC DNA]</scope>
</reference>
<sequence>MDRSVFCGSTEESEPFKKLQKINSDPHPAKVKPVLGPTSPNMPISSSPVQYCTTLEPGSLNMLETAEVQQNGGDNTS</sequence>
<accession>A0A2I0UN21</accession>
<proteinExistence type="predicted"/>
<gene>
    <name evidence="2" type="ORF">llap_2272</name>
</gene>
<dbReference type="OrthoDB" id="10596632at2759"/>
<evidence type="ECO:0000256" key="1">
    <source>
        <dbReference type="SAM" id="MobiDB-lite"/>
    </source>
</evidence>
<keyword evidence="3" id="KW-1185">Reference proteome</keyword>
<reference evidence="3" key="1">
    <citation type="submission" date="2017-11" db="EMBL/GenBank/DDBJ databases">
        <authorList>
            <person name="Lima N.C."/>
            <person name="Parody-Merino A.M."/>
            <person name="Battley P.F."/>
            <person name="Fidler A.E."/>
            <person name="Prosdocimi F."/>
        </authorList>
    </citation>
    <scope>NUCLEOTIDE SEQUENCE [LARGE SCALE GENOMIC DNA]</scope>
</reference>
<feature type="compositionally biased region" description="Polar residues" evidence="1">
    <location>
        <begin position="38"/>
        <end position="48"/>
    </location>
</feature>
<feature type="region of interest" description="Disordered" evidence="1">
    <location>
        <begin position="1"/>
        <end position="48"/>
    </location>
</feature>
<protein>
    <submittedName>
        <fullName evidence="2">Uncharacterized protein</fullName>
    </submittedName>
</protein>